<proteinExistence type="predicted"/>
<reference evidence="1 2" key="1">
    <citation type="submission" date="2015-07" db="EMBL/GenBank/DDBJ databases">
        <title>Emmonsia species relationships and genome sequence.</title>
        <authorList>
            <consortium name="The Broad Institute Genomics Platform"/>
            <person name="Cuomo C.A."/>
            <person name="Munoz J.F."/>
            <person name="Imamovic A."/>
            <person name="Priest M.E."/>
            <person name="Young S."/>
            <person name="Clay O.K."/>
            <person name="McEwen J.G."/>
        </authorList>
    </citation>
    <scope>NUCLEOTIDE SEQUENCE [LARGE SCALE GENOMIC DNA]</scope>
    <source>
        <strain evidence="1 2">UAMH 9510</strain>
    </source>
</reference>
<dbReference type="VEuPathDB" id="FungiDB:AJ78_02759"/>
<dbReference type="Proteomes" id="UP000182235">
    <property type="component" value="Unassembled WGS sequence"/>
</dbReference>
<evidence type="ECO:0000313" key="1">
    <source>
        <dbReference type="EMBL" id="OJD17115.1"/>
    </source>
</evidence>
<protein>
    <submittedName>
        <fullName evidence="1">Uncharacterized protein</fullName>
    </submittedName>
</protein>
<sequence>MAEDSLQTILRRLRPSALLASNSAILREAAERQKVTIRLSPTRYHFRKDPSNDGA</sequence>
<dbReference type="AlphaFoldDB" id="A0A1J9QA47"/>
<name>A0A1J9QA47_9EURO</name>
<evidence type="ECO:0000313" key="2">
    <source>
        <dbReference type="Proteomes" id="UP000182235"/>
    </source>
</evidence>
<organism evidence="1 2">
    <name type="scientific">Emergomyces pasteurianus Ep9510</name>
    <dbReference type="NCBI Taxonomy" id="1447872"/>
    <lineage>
        <taxon>Eukaryota</taxon>
        <taxon>Fungi</taxon>
        <taxon>Dikarya</taxon>
        <taxon>Ascomycota</taxon>
        <taxon>Pezizomycotina</taxon>
        <taxon>Eurotiomycetes</taxon>
        <taxon>Eurotiomycetidae</taxon>
        <taxon>Onygenales</taxon>
        <taxon>Ajellomycetaceae</taxon>
        <taxon>Emergomyces</taxon>
    </lineage>
</organism>
<accession>A0A1J9QA47</accession>
<keyword evidence="2" id="KW-1185">Reference proteome</keyword>
<dbReference type="EMBL" id="LGRN01000079">
    <property type="protein sequence ID" value="OJD17115.1"/>
    <property type="molecule type" value="Genomic_DNA"/>
</dbReference>
<comment type="caution">
    <text evidence="1">The sequence shown here is derived from an EMBL/GenBank/DDBJ whole genome shotgun (WGS) entry which is preliminary data.</text>
</comment>
<gene>
    <name evidence="1" type="ORF">AJ78_02759</name>
</gene>